<feature type="compositionally biased region" description="Polar residues" evidence="1">
    <location>
        <begin position="8"/>
        <end position="23"/>
    </location>
</feature>
<accession>A0AAN6GS91</accession>
<keyword evidence="3" id="KW-1185">Reference proteome</keyword>
<protein>
    <submittedName>
        <fullName evidence="2">Uncharacterized protein</fullName>
    </submittedName>
</protein>
<evidence type="ECO:0000256" key="1">
    <source>
        <dbReference type="SAM" id="MobiDB-lite"/>
    </source>
</evidence>
<feature type="compositionally biased region" description="Basic and acidic residues" evidence="1">
    <location>
        <begin position="464"/>
        <end position="473"/>
    </location>
</feature>
<proteinExistence type="predicted"/>
<evidence type="ECO:0000313" key="3">
    <source>
        <dbReference type="Proteomes" id="UP001176517"/>
    </source>
</evidence>
<comment type="caution">
    <text evidence="2">The sequence shown here is derived from an EMBL/GenBank/DDBJ whole genome shotgun (WGS) entry which is preliminary data.</text>
</comment>
<sequence length="556" mass="59907">MTFFSRFNGKNRSRSMTESQVRSIISRADGDKSRDPLPALPQREYATVKNTKSRSKTNFRPLQHNTIAELDDFFGGSSSGKKAAEDAANHVIDSETGKVWYDSIEQQEWRTLLHGSPSTPHSRRSSYNMSGFFFGNNENTPTGGAAAAAGWMNTGPLSQMRRRSIHSPFRSTAGGANSGASTVDNCALLSPLSEGGVVGHFDNSPFTGVSLGSPRVTRRAASTGPDQGGLPMLQTALGESGTVRSPNSSSSDVSPVTLDLGSTSPFFLDTQRRGSQSQLTKKPLRIEPAQSSRSLRAALGLDRTSPSSSTFPRIKFSGVPSTPDGQTKANRRRSATFTPSWGSPSKARQQQTAQQEQLLSQMSPFRLPDTGGDAQNKRQGIFLPSDSATLELDDKATATSVRTKDGRLPEGLQVARPISVKTALHSTPVIQPVPTQADLRSRARSRKRSLIQPLRRSSSTGILKVDDDNKSRSNFESGNTDSLEPGSDFMLKTTKKLEDLVLHDGAPQGSSSSSAGRPRPQSQSLPPIRLPPVISRRFARLQPSEGQVESDTVGAL</sequence>
<dbReference type="AlphaFoldDB" id="A0AAN6GS91"/>
<feature type="compositionally biased region" description="Low complexity" evidence="1">
    <location>
        <begin position="505"/>
        <end position="524"/>
    </location>
</feature>
<feature type="compositionally biased region" description="Polar residues" evidence="1">
    <location>
        <begin position="319"/>
        <end position="328"/>
    </location>
</feature>
<feature type="region of interest" description="Disordered" evidence="1">
    <location>
        <begin position="426"/>
        <end position="556"/>
    </location>
</feature>
<reference evidence="2" key="1">
    <citation type="journal article" date="2023" name="PhytoFront">
        <title>Draft Genome Resources of Seven Strains of Tilletia horrida, Causal Agent of Kernel Smut of Rice.</title>
        <authorList>
            <person name="Khanal S."/>
            <person name="Antony Babu S."/>
            <person name="Zhou X.G."/>
        </authorList>
    </citation>
    <scope>NUCLEOTIDE SEQUENCE</scope>
    <source>
        <strain evidence="2">TX6</strain>
    </source>
</reference>
<gene>
    <name evidence="2" type="ORF">OC846_001868</name>
</gene>
<organism evidence="2 3">
    <name type="scientific">Tilletia horrida</name>
    <dbReference type="NCBI Taxonomy" id="155126"/>
    <lineage>
        <taxon>Eukaryota</taxon>
        <taxon>Fungi</taxon>
        <taxon>Dikarya</taxon>
        <taxon>Basidiomycota</taxon>
        <taxon>Ustilaginomycotina</taxon>
        <taxon>Exobasidiomycetes</taxon>
        <taxon>Tilletiales</taxon>
        <taxon>Tilletiaceae</taxon>
        <taxon>Tilletia</taxon>
    </lineage>
</organism>
<dbReference type="Proteomes" id="UP001176517">
    <property type="component" value="Unassembled WGS sequence"/>
</dbReference>
<dbReference type="EMBL" id="JAPDMZ010000031">
    <property type="protein sequence ID" value="KAK0555011.1"/>
    <property type="molecule type" value="Genomic_DNA"/>
</dbReference>
<name>A0AAN6GS91_9BASI</name>
<feature type="region of interest" description="Disordered" evidence="1">
    <location>
        <begin position="1"/>
        <end position="58"/>
    </location>
</feature>
<feature type="compositionally biased region" description="Polar residues" evidence="1">
    <location>
        <begin position="335"/>
        <end position="348"/>
    </location>
</feature>
<evidence type="ECO:0000313" key="2">
    <source>
        <dbReference type="EMBL" id="KAK0555011.1"/>
    </source>
</evidence>
<feature type="region of interest" description="Disordered" evidence="1">
    <location>
        <begin position="212"/>
        <end position="234"/>
    </location>
</feature>
<feature type="region of interest" description="Disordered" evidence="1">
    <location>
        <begin position="263"/>
        <end position="357"/>
    </location>
</feature>